<evidence type="ECO:0000313" key="1">
    <source>
        <dbReference type="EMBL" id="QDV81382.1"/>
    </source>
</evidence>
<name>A0ABX5XHB2_9BACT</name>
<sequence length="240" mass="26781">MTDFLQSVLRNAGIAAVAIAVGISGCVKTESIEQPPPFEHRELDACLAYVVDQSGSFNQIWENGGYDLFLRISDQFFVDSMGGETKLVIAQLSGKSAVNVVLFEGRPTDLRNRFQSPEDLARFLKEKSDPSGSQVFEATRRVTDYVMAMPDVTEQTKLMTVFFSDMVDTEHDAGERSAVGHRMLSSLTKYRELGGALAMYYVSPQETPRWRRICAEAGFERGRFVIESTLVENPVLPTFN</sequence>
<dbReference type="RefSeq" id="WP_145207188.1">
    <property type="nucleotide sequence ID" value="NZ_CP036432.1"/>
</dbReference>
<protein>
    <recommendedName>
        <fullName evidence="3">VWFA domain-containing protein</fullName>
    </recommendedName>
</protein>
<accession>A0ABX5XHB2</accession>
<proteinExistence type="predicted"/>
<evidence type="ECO:0000313" key="2">
    <source>
        <dbReference type="Proteomes" id="UP000318081"/>
    </source>
</evidence>
<evidence type="ECO:0008006" key="3">
    <source>
        <dbReference type="Google" id="ProtNLM"/>
    </source>
</evidence>
<gene>
    <name evidence="1" type="ORF">TBK1r_02970</name>
</gene>
<organism evidence="1 2">
    <name type="scientific">Stieleria magnilauensis</name>
    <dbReference type="NCBI Taxonomy" id="2527963"/>
    <lineage>
        <taxon>Bacteria</taxon>
        <taxon>Pseudomonadati</taxon>
        <taxon>Planctomycetota</taxon>
        <taxon>Planctomycetia</taxon>
        <taxon>Pirellulales</taxon>
        <taxon>Pirellulaceae</taxon>
        <taxon>Stieleria</taxon>
    </lineage>
</organism>
<dbReference type="Proteomes" id="UP000318081">
    <property type="component" value="Chromosome"/>
</dbReference>
<dbReference type="EMBL" id="CP036432">
    <property type="protein sequence ID" value="QDV81382.1"/>
    <property type="molecule type" value="Genomic_DNA"/>
</dbReference>
<keyword evidence="2" id="KW-1185">Reference proteome</keyword>
<reference evidence="1 2" key="1">
    <citation type="submission" date="2019-02" db="EMBL/GenBank/DDBJ databases">
        <title>Deep-cultivation of Planctomycetes and their phenomic and genomic characterization uncovers novel biology.</title>
        <authorList>
            <person name="Wiegand S."/>
            <person name="Jogler M."/>
            <person name="Boedeker C."/>
            <person name="Pinto D."/>
            <person name="Vollmers J."/>
            <person name="Rivas-Marin E."/>
            <person name="Kohn T."/>
            <person name="Peeters S.H."/>
            <person name="Heuer A."/>
            <person name="Rast P."/>
            <person name="Oberbeckmann S."/>
            <person name="Bunk B."/>
            <person name="Jeske O."/>
            <person name="Meyerdierks A."/>
            <person name="Storesund J.E."/>
            <person name="Kallscheuer N."/>
            <person name="Luecker S."/>
            <person name="Lage O.M."/>
            <person name="Pohl T."/>
            <person name="Merkel B.J."/>
            <person name="Hornburger P."/>
            <person name="Mueller R.-W."/>
            <person name="Bruemmer F."/>
            <person name="Labrenz M."/>
            <person name="Spormann A.M."/>
            <person name="Op den Camp H."/>
            <person name="Overmann J."/>
            <person name="Amann R."/>
            <person name="Jetten M.S.M."/>
            <person name="Mascher T."/>
            <person name="Medema M.H."/>
            <person name="Devos D.P."/>
            <person name="Kaster A.-K."/>
            <person name="Ovreas L."/>
            <person name="Rohde M."/>
            <person name="Galperin M.Y."/>
            <person name="Jogler C."/>
        </authorList>
    </citation>
    <scope>NUCLEOTIDE SEQUENCE [LARGE SCALE GENOMIC DNA]</scope>
    <source>
        <strain evidence="1 2">TBK1r</strain>
    </source>
</reference>